<dbReference type="Gene3D" id="2.170.270.10">
    <property type="entry name" value="SET domain"/>
    <property type="match status" value="1"/>
</dbReference>
<dbReference type="SUPFAM" id="SSF82199">
    <property type="entry name" value="SET domain"/>
    <property type="match status" value="1"/>
</dbReference>
<dbReference type="InterPro" id="IPR046341">
    <property type="entry name" value="SET_dom_sf"/>
</dbReference>
<feature type="compositionally biased region" description="Low complexity" evidence="8">
    <location>
        <begin position="174"/>
        <end position="184"/>
    </location>
</feature>
<evidence type="ECO:0000256" key="1">
    <source>
        <dbReference type="ARBA" id="ARBA00004286"/>
    </source>
</evidence>
<keyword evidence="4" id="KW-0808">Transferase</keyword>
<keyword evidence="7" id="KW-0862">Zinc</keyword>
<dbReference type="RefSeq" id="XP_007368831.1">
    <property type="nucleotide sequence ID" value="XM_007368769.1"/>
</dbReference>
<proteinExistence type="predicted"/>
<dbReference type="PROSITE" id="PS50280">
    <property type="entry name" value="SET"/>
    <property type="match status" value="1"/>
</dbReference>
<evidence type="ECO:0000256" key="2">
    <source>
        <dbReference type="ARBA" id="ARBA00022454"/>
    </source>
</evidence>
<feature type="compositionally biased region" description="Basic residues" evidence="8">
    <location>
        <begin position="214"/>
        <end position="229"/>
    </location>
</feature>
<dbReference type="KEGG" id="dsq:DICSQDRAFT_110205"/>
<feature type="domain" description="Post-SET" evidence="11">
    <location>
        <begin position="514"/>
        <end position="530"/>
    </location>
</feature>
<dbReference type="GeneID" id="18833902"/>
<feature type="region of interest" description="Disordered" evidence="8">
    <location>
        <begin position="124"/>
        <end position="233"/>
    </location>
</feature>
<dbReference type="GO" id="GO:0042054">
    <property type="term" value="F:histone methyltransferase activity"/>
    <property type="evidence" value="ECO:0007669"/>
    <property type="project" value="InterPro"/>
</dbReference>
<keyword evidence="3" id="KW-0489">Methyltransferase</keyword>
<dbReference type="GO" id="GO:0008270">
    <property type="term" value="F:zinc ion binding"/>
    <property type="evidence" value="ECO:0007669"/>
    <property type="project" value="InterPro"/>
</dbReference>
<dbReference type="Pfam" id="PF00856">
    <property type="entry name" value="SET"/>
    <property type="match status" value="1"/>
</dbReference>
<gene>
    <name evidence="12" type="ORF">DICSQDRAFT_110205</name>
</gene>
<dbReference type="OMA" id="MYLEREY"/>
<feature type="compositionally biased region" description="Polar residues" evidence="8">
    <location>
        <begin position="142"/>
        <end position="164"/>
    </location>
</feature>
<feature type="compositionally biased region" description="Basic and acidic residues" evidence="8">
    <location>
        <begin position="124"/>
        <end position="135"/>
    </location>
</feature>
<evidence type="ECO:0000259" key="9">
    <source>
        <dbReference type="PROSITE" id="PS50280"/>
    </source>
</evidence>
<evidence type="ECO:0000259" key="10">
    <source>
        <dbReference type="PROSITE" id="PS50867"/>
    </source>
</evidence>
<dbReference type="Pfam" id="PF05033">
    <property type="entry name" value="Pre-SET"/>
    <property type="match status" value="1"/>
</dbReference>
<evidence type="ECO:0000256" key="7">
    <source>
        <dbReference type="ARBA" id="ARBA00022833"/>
    </source>
</evidence>
<dbReference type="OrthoDB" id="308383at2759"/>
<dbReference type="GO" id="GO:0032259">
    <property type="term" value="P:methylation"/>
    <property type="evidence" value="ECO:0007669"/>
    <property type="project" value="UniProtKB-KW"/>
</dbReference>
<evidence type="ECO:0000259" key="11">
    <source>
        <dbReference type="PROSITE" id="PS50868"/>
    </source>
</evidence>
<evidence type="ECO:0000256" key="3">
    <source>
        <dbReference type="ARBA" id="ARBA00022603"/>
    </source>
</evidence>
<feature type="domain" description="SET" evidence="9">
    <location>
        <begin position="360"/>
        <end position="493"/>
    </location>
</feature>
<evidence type="ECO:0000256" key="5">
    <source>
        <dbReference type="ARBA" id="ARBA00022691"/>
    </source>
</evidence>
<dbReference type="InterPro" id="IPR050973">
    <property type="entry name" value="H3K9_Histone-Lys_N-MTase"/>
</dbReference>
<dbReference type="Proteomes" id="UP000053319">
    <property type="component" value="Unassembled WGS sequence"/>
</dbReference>
<keyword evidence="6" id="KW-0479">Metal-binding</keyword>
<accession>R7SRT2</accession>
<dbReference type="InterPro" id="IPR007728">
    <property type="entry name" value="Pre-SET_dom"/>
</dbReference>
<organism evidence="12 13">
    <name type="scientific">Dichomitus squalens (strain LYAD-421)</name>
    <name type="common">Western red white-rot fungus</name>
    <dbReference type="NCBI Taxonomy" id="732165"/>
    <lineage>
        <taxon>Eukaryota</taxon>
        <taxon>Fungi</taxon>
        <taxon>Dikarya</taxon>
        <taxon>Basidiomycota</taxon>
        <taxon>Agaricomycotina</taxon>
        <taxon>Agaricomycetes</taxon>
        <taxon>Polyporales</taxon>
        <taxon>Polyporaceae</taxon>
        <taxon>Dichomitus</taxon>
    </lineage>
</organism>
<comment type="subcellular location">
    <subcellularLocation>
        <location evidence="1">Chromosome</location>
    </subcellularLocation>
</comment>
<evidence type="ECO:0000256" key="8">
    <source>
        <dbReference type="SAM" id="MobiDB-lite"/>
    </source>
</evidence>
<dbReference type="PANTHER" id="PTHR46223:SF3">
    <property type="entry name" value="HISTONE-LYSINE N-METHYLTRANSFERASE SET-23"/>
    <property type="match status" value="1"/>
</dbReference>
<dbReference type="EMBL" id="JH719435">
    <property type="protein sequence ID" value="EJF58470.1"/>
    <property type="molecule type" value="Genomic_DNA"/>
</dbReference>
<feature type="domain" description="Pre-SET" evidence="10">
    <location>
        <begin position="285"/>
        <end position="357"/>
    </location>
</feature>
<evidence type="ECO:0000313" key="13">
    <source>
        <dbReference type="Proteomes" id="UP000053319"/>
    </source>
</evidence>
<protein>
    <submittedName>
        <fullName evidence="12">SET domain-containing protein</fullName>
    </submittedName>
</protein>
<dbReference type="PROSITE" id="PS50868">
    <property type="entry name" value="POST_SET"/>
    <property type="match status" value="1"/>
</dbReference>
<dbReference type="HOGENOM" id="CLU_020840_8_2_1"/>
<evidence type="ECO:0000256" key="4">
    <source>
        <dbReference type="ARBA" id="ARBA00022679"/>
    </source>
</evidence>
<evidence type="ECO:0000256" key="6">
    <source>
        <dbReference type="ARBA" id="ARBA00022723"/>
    </source>
</evidence>
<dbReference type="PANTHER" id="PTHR46223">
    <property type="entry name" value="HISTONE-LYSINE N-METHYLTRANSFERASE SUV39H"/>
    <property type="match status" value="1"/>
</dbReference>
<feature type="region of interest" description="Disordered" evidence="8">
    <location>
        <begin position="1"/>
        <end position="20"/>
    </location>
</feature>
<dbReference type="InterPro" id="IPR001214">
    <property type="entry name" value="SET_dom"/>
</dbReference>
<name>R7SRT2_DICSQ</name>
<evidence type="ECO:0000313" key="12">
    <source>
        <dbReference type="EMBL" id="EJF58470.1"/>
    </source>
</evidence>
<dbReference type="SMART" id="SM00317">
    <property type="entry name" value="SET"/>
    <property type="match status" value="1"/>
</dbReference>
<dbReference type="GO" id="GO:0005634">
    <property type="term" value="C:nucleus"/>
    <property type="evidence" value="ECO:0007669"/>
    <property type="project" value="InterPro"/>
</dbReference>
<sequence>MSEHEYLPSPSPEEDWGDTDREWVVDGVVGESIDAFGQKRYEVKWGEGWKRNDGTNTTWEHPREDLEELIDKWERKQTAKRMEKAKASPAIAINVEDWHMLHENRTIERARGYEELKKLYIRGDPRQPIDFDGQLKRLKPVRNNSHTASKTLTSRSASVAQSSREASREKSKTPGSGASSSGPSQRPIKPLPKRSFRRLPSSSPAPDSEEEKKTGRRAPPRETKRRRPLEKKWAESLNGAAPVTFVNDISYEEVPPLVPDFQYLERRYVRADGVSSAEHRREFLLSCECERRCLDADDCECQKPSGLQTDDGHGIFAYNKKKLFNFKLPLGMGLEVIECNENCTCDERCHNRVAQLPRDVPIEIFLTQSHGWGARATVPVPRGKVIGVYTGELITREIAEQRHALGDGRKSYIFDLDVHEGDDDDDEDQSAGRYSVDGYAHGNWTRFVNHSCEPNMRVVPVVWDTIPELKQPFLAFVATEDIPPRTELTIDYDPNAALEAQKNHSKRPRTRPEGARECMCNTESCRGWIRV</sequence>
<dbReference type="PROSITE" id="PS50867">
    <property type="entry name" value="PRE_SET"/>
    <property type="match status" value="1"/>
</dbReference>
<keyword evidence="2" id="KW-0158">Chromosome</keyword>
<reference evidence="12 13" key="1">
    <citation type="journal article" date="2012" name="Science">
        <title>The Paleozoic origin of enzymatic lignin decomposition reconstructed from 31 fungal genomes.</title>
        <authorList>
            <person name="Floudas D."/>
            <person name="Binder M."/>
            <person name="Riley R."/>
            <person name="Barry K."/>
            <person name="Blanchette R.A."/>
            <person name="Henrissat B."/>
            <person name="Martinez A.T."/>
            <person name="Otillar R."/>
            <person name="Spatafora J.W."/>
            <person name="Yadav J.S."/>
            <person name="Aerts A."/>
            <person name="Benoit I."/>
            <person name="Boyd A."/>
            <person name="Carlson A."/>
            <person name="Copeland A."/>
            <person name="Coutinho P.M."/>
            <person name="de Vries R.P."/>
            <person name="Ferreira P."/>
            <person name="Findley K."/>
            <person name="Foster B."/>
            <person name="Gaskell J."/>
            <person name="Glotzer D."/>
            <person name="Gorecki P."/>
            <person name="Heitman J."/>
            <person name="Hesse C."/>
            <person name="Hori C."/>
            <person name="Igarashi K."/>
            <person name="Jurgens J.A."/>
            <person name="Kallen N."/>
            <person name="Kersten P."/>
            <person name="Kohler A."/>
            <person name="Kuees U."/>
            <person name="Kumar T.K.A."/>
            <person name="Kuo A."/>
            <person name="LaButti K."/>
            <person name="Larrondo L.F."/>
            <person name="Lindquist E."/>
            <person name="Ling A."/>
            <person name="Lombard V."/>
            <person name="Lucas S."/>
            <person name="Lundell T."/>
            <person name="Martin R."/>
            <person name="McLaughlin D.J."/>
            <person name="Morgenstern I."/>
            <person name="Morin E."/>
            <person name="Murat C."/>
            <person name="Nagy L.G."/>
            <person name="Nolan M."/>
            <person name="Ohm R.A."/>
            <person name="Patyshakuliyeva A."/>
            <person name="Rokas A."/>
            <person name="Ruiz-Duenas F.J."/>
            <person name="Sabat G."/>
            <person name="Salamov A."/>
            <person name="Samejima M."/>
            <person name="Schmutz J."/>
            <person name="Slot J.C."/>
            <person name="St John F."/>
            <person name="Stenlid J."/>
            <person name="Sun H."/>
            <person name="Sun S."/>
            <person name="Syed K."/>
            <person name="Tsang A."/>
            <person name="Wiebenga A."/>
            <person name="Young D."/>
            <person name="Pisabarro A."/>
            <person name="Eastwood D.C."/>
            <person name="Martin F."/>
            <person name="Cullen D."/>
            <person name="Grigoriev I.V."/>
            <person name="Hibbett D.S."/>
        </authorList>
    </citation>
    <scope>NUCLEOTIDE SEQUENCE [LARGE SCALE GENOMIC DNA]</scope>
    <source>
        <strain evidence="12 13">LYAD-421 SS1</strain>
    </source>
</reference>
<keyword evidence="5" id="KW-0949">S-adenosyl-L-methionine</keyword>
<dbReference type="GO" id="GO:0005694">
    <property type="term" value="C:chromosome"/>
    <property type="evidence" value="ECO:0007669"/>
    <property type="project" value="UniProtKB-SubCell"/>
</dbReference>
<dbReference type="AlphaFoldDB" id="R7SRT2"/>
<dbReference type="InterPro" id="IPR003616">
    <property type="entry name" value="Post-SET_dom"/>
</dbReference>